<dbReference type="GeneID" id="14885694"/>
<sequence>MVCKKFQGNMDKFHNNPVPINKKTIKFFPKIETLNLWNCDNEVFGNDLFNRKKLETTTKIDFFQINVWFVVTYDCTQTHLH</sequence>
<dbReference type="Proteomes" id="UP000014680">
    <property type="component" value="Unassembled WGS sequence"/>
</dbReference>
<proteinExistence type="predicted"/>
<dbReference type="AlphaFoldDB" id="A0A0A1TYS4"/>
<accession>A0A0A1TYS4</accession>
<evidence type="ECO:0000313" key="1">
    <source>
        <dbReference type="EMBL" id="ELP86702.1"/>
    </source>
</evidence>
<gene>
    <name evidence="1" type="ORF">EIN_305680</name>
</gene>
<dbReference type="RefSeq" id="XP_004186048.1">
    <property type="nucleotide sequence ID" value="XM_004186000.1"/>
</dbReference>
<dbReference type="VEuPathDB" id="AmoebaDB:EIN_305680"/>
<dbReference type="KEGG" id="eiv:EIN_305680"/>
<keyword evidence="2" id="KW-1185">Reference proteome</keyword>
<name>A0A0A1TYS4_ENTIV</name>
<feature type="non-terminal residue" evidence="1">
    <location>
        <position position="81"/>
    </location>
</feature>
<dbReference type="OrthoDB" id="32854at2759"/>
<protein>
    <submittedName>
        <fullName evidence="1">Leucine rich repeat containing protein BspA family protein</fullName>
    </submittedName>
</protein>
<organism evidence="1 2">
    <name type="scientific">Entamoeba invadens IP1</name>
    <dbReference type="NCBI Taxonomy" id="370355"/>
    <lineage>
        <taxon>Eukaryota</taxon>
        <taxon>Amoebozoa</taxon>
        <taxon>Evosea</taxon>
        <taxon>Archamoebae</taxon>
        <taxon>Mastigamoebida</taxon>
        <taxon>Entamoebidae</taxon>
        <taxon>Entamoeba</taxon>
    </lineage>
</organism>
<dbReference type="EMBL" id="KB206936">
    <property type="protein sequence ID" value="ELP86702.1"/>
    <property type="molecule type" value="Genomic_DNA"/>
</dbReference>
<feature type="non-terminal residue" evidence="1">
    <location>
        <position position="1"/>
    </location>
</feature>
<reference evidence="1 2" key="1">
    <citation type="submission" date="2012-10" db="EMBL/GenBank/DDBJ databases">
        <authorList>
            <person name="Zafar N."/>
            <person name="Inman J."/>
            <person name="Hall N."/>
            <person name="Lorenzi H."/>
            <person name="Caler E."/>
        </authorList>
    </citation>
    <scope>NUCLEOTIDE SEQUENCE [LARGE SCALE GENOMIC DNA]</scope>
    <source>
        <strain evidence="1 2">IP1</strain>
    </source>
</reference>
<evidence type="ECO:0000313" key="2">
    <source>
        <dbReference type="Proteomes" id="UP000014680"/>
    </source>
</evidence>